<name>A0A2S6IE07_9ACTN</name>
<dbReference type="SUPFAM" id="SSF56112">
    <property type="entry name" value="Protein kinase-like (PK-like)"/>
    <property type="match status" value="1"/>
</dbReference>
<comment type="caution">
    <text evidence="1">The sequence shown here is derived from an EMBL/GenBank/DDBJ whole genome shotgun (WGS) entry which is preliminary data.</text>
</comment>
<organism evidence="1 2">
    <name type="scientific">Kineococcus xinjiangensis</name>
    <dbReference type="NCBI Taxonomy" id="512762"/>
    <lineage>
        <taxon>Bacteria</taxon>
        <taxon>Bacillati</taxon>
        <taxon>Actinomycetota</taxon>
        <taxon>Actinomycetes</taxon>
        <taxon>Kineosporiales</taxon>
        <taxon>Kineosporiaceae</taxon>
        <taxon>Kineococcus</taxon>
    </lineage>
</organism>
<dbReference type="AlphaFoldDB" id="A0A2S6IE07"/>
<sequence length="275" mass="30221">MQEQRLVGGNDEGAVAVGATVRRHTGAWTPAVHALLRHLEAKRLDGVPRVLGIDEQGREVLTFLPGDTIGTQRPWPAWAHADETLVQVGGWLRRYHEAVADFVPPEGACWRTSLRPWRPGEVIGHNDAGPYNAVWQPTPQTQSSEAGPQAPVGVFAGFVDWDFAGPCSRAWDLAFVAFSWVPLHARAVVTAEGFTDFADRPRRLRLFLDAYGWTGGVAEVLDAVQERVSDHARTLRALAACGDPLFARLVDAGVIDRLEQALTELHDDRATFTRP</sequence>
<dbReference type="EMBL" id="PTJD01000014">
    <property type="protein sequence ID" value="PPK92455.1"/>
    <property type="molecule type" value="Genomic_DNA"/>
</dbReference>
<evidence type="ECO:0008006" key="3">
    <source>
        <dbReference type="Google" id="ProtNLM"/>
    </source>
</evidence>
<dbReference type="Gene3D" id="3.90.1200.10">
    <property type="match status" value="1"/>
</dbReference>
<evidence type="ECO:0000313" key="2">
    <source>
        <dbReference type="Proteomes" id="UP000239485"/>
    </source>
</evidence>
<dbReference type="InterPro" id="IPR011009">
    <property type="entry name" value="Kinase-like_dom_sf"/>
</dbReference>
<accession>A0A2S6IE07</accession>
<proteinExistence type="predicted"/>
<gene>
    <name evidence="1" type="ORF">CLV92_11456</name>
</gene>
<protein>
    <recommendedName>
        <fullName evidence="3">Phosphotransferase family enzyme</fullName>
    </recommendedName>
</protein>
<dbReference type="Proteomes" id="UP000239485">
    <property type="component" value="Unassembled WGS sequence"/>
</dbReference>
<evidence type="ECO:0000313" key="1">
    <source>
        <dbReference type="EMBL" id="PPK92455.1"/>
    </source>
</evidence>
<reference evidence="1 2" key="1">
    <citation type="submission" date="2018-02" db="EMBL/GenBank/DDBJ databases">
        <title>Genomic Encyclopedia of Archaeal and Bacterial Type Strains, Phase II (KMG-II): from individual species to whole genera.</title>
        <authorList>
            <person name="Goeker M."/>
        </authorList>
    </citation>
    <scope>NUCLEOTIDE SEQUENCE [LARGE SCALE GENOMIC DNA]</scope>
    <source>
        <strain evidence="1 2">DSM 22857</strain>
    </source>
</reference>
<keyword evidence="2" id="KW-1185">Reference proteome</keyword>